<dbReference type="EMBL" id="JAPDIA010000003">
    <property type="protein sequence ID" value="MDG0809612.1"/>
    <property type="molecule type" value="Genomic_DNA"/>
</dbReference>
<keyword evidence="3" id="KW-0808">Transferase</keyword>
<name>A0A9X4KRR2_9BACL</name>
<proteinExistence type="inferred from homology"/>
<gene>
    <name evidence="11" type="ORF">OMP40_09850</name>
</gene>
<evidence type="ECO:0000256" key="7">
    <source>
        <dbReference type="ARBA" id="ARBA00023137"/>
    </source>
</evidence>
<comment type="caution">
    <text evidence="11">The sequence shown here is derived from an EMBL/GenBank/DDBJ whole genome shotgun (WGS) entry which is preliminary data.</text>
</comment>
<evidence type="ECO:0000256" key="2">
    <source>
        <dbReference type="ARBA" id="ARBA00011903"/>
    </source>
</evidence>
<dbReference type="PANTHER" id="PTHR32309">
    <property type="entry name" value="TYROSINE-PROTEIN KINASE"/>
    <property type="match status" value="1"/>
</dbReference>
<dbReference type="NCBIfam" id="TIGR01007">
    <property type="entry name" value="eps_fam"/>
    <property type="match status" value="1"/>
</dbReference>
<dbReference type="InterPro" id="IPR025669">
    <property type="entry name" value="AAA_dom"/>
</dbReference>
<reference evidence="11" key="1">
    <citation type="submission" date="2022-10" db="EMBL/GenBank/DDBJ databases">
        <title>Comparative genomic analysis of Cohnella hashimotonis sp. nov., isolated from the International Space Station.</title>
        <authorList>
            <person name="Simpson A."/>
            <person name="Venkateswaran K."/>
        </authorList>
    </citation>
    <scope>NUCLEOTIDE SEQUENCE</scope>
    <source>
        <strain evidence="11">DSM 28161</strain>
    </source>
</reference>
<dbReference type="FunFam" id="3.40.50.300:FF:000527">
    <property type="entry name" value="Tyrosine-protein kinase etk"/>
    <property type="match status" value="1"/>
</dbReference>
<protein>
    <recommendedName>
        <fullName evidence="2">non-specific protein-tyrosine kinase</fullName>
        <ecNumber evidence="2">2.7.10.2</ecNumber>
    </recommendedName>
</protein>
<dbReference type="CDD" id="cd05387">
    <property type="entry name" value="BY-kinase"/>
    <property type="match status" value="1"/>
</dbReference>
<evidence type="ECO:0000313" key="12">
    <source>
        <dbReference type="Proteomes" id="UP001153404"/>
    </source>
</evidence>
<accession>A0A9X4KRR2</accession>
<sequence>MMIRENGKHRQIAKAGPGSSVSESYKKLRTNIRFSSMGEAVKLILVASAVPGEGRTTTAINLAISYAQENKNVLLLDADLRRPAVAQAFFRTSRTGLSDLLIGRGKPEDAIQQTDIAGLFVLAAGTVPPNPSELLGSESMRRLLEELKTQFDVIVVDSPPASSFADAQIVGAMSDGVVLVARSGKVTKEAVRRTRLGLEHVGAHILGAVLNNTNRDRIESSYANYYGYGGD</sequence>
<dbReference type="Proteomes" id="UP001153404">
    <property type="component" value="Unassembled WGS sequence"/>
</dbReference>
<evidence type="ECO:0000259" key="10">
    <source>
        <dbReference type="Pfam" id="PF13614"/>
    </source>
</evidence>
<evidence type="ECO:0000256" key="5">
    <source>
        <dbReference type="ARBA" id="ARBA00022777"/>
    </source>
</evidence>
<comment type="catalytic activity">
    <reaction evidence="8">
        <text>L-tyrosyl-[protein] + ATP = O-phospho-L-tyrosyl-[protein] + ADP + H(+)</text>
        <dbReference type="Rhea" id="RHEA:10596"/>
        <dbReference type="Rhea" id="RHEA-COMP:10136"/>
        <dbReference type="Rhea" id="RHEA-COMP:20101"/>
        <dbReference type="ChEBI" id="CHEBI:15378"/>
        <dbReference type="ChEBI" id="CHEBI:30616"/>
        <dbReference type="ChEBI" id="CHEBI:46858"/>
        <dbReference type="ChEBI" id="CHEBI:61978"/>
        <dbReference type="ChEBI" id="CHEBI:456216"/>
        <dbReference type="EC" id="2.7.10.2"/>
    </reaction>
</comment>
<dbReference type="Gene3D" id="3.40.50.300">
    <property type="entry name" value="P-loop containing nucleotide triphosphate hydrolases"/>
    <property type="match status" value="1"/>
</dbReference>
<dbReference type="Pfam" id="PF13614">
    <property type="entry name" value="AAA_31"/>
    <property type="match status" value="1"/>
</dbReference>
<comment type="similarity">
    <text evidence="1">Belongs to the CpsD/CapB family.</text>
</comment>
<keyword evidence="12" id="KW-1185">Reference proteome</keyword>
<evidence type="ECO:0000313" key="11">
    <source>
        <dbReference type="EMBL" id="MDG0809612.1"/>
    </source>
</evidence>
<keyword evidence="6" id="KW-0067">ATP-binding</keyword>
<organism evidence="11 12">
    <name type="scientific">Cohnella rhizosphaerae</name>
    <dbReference type="NCBI Taxonomy" id="1457232"/>
    <lineage>
        <taxon>Bacteria</taxon>
        <taxon>Bacillati</taxon>
        <taxon>Bacillota</taxon>
        <taxon>Bacilli</taxon>
        <taxon>Bacillales</taxon>
        <taxon>Paenibacillaceae</taxon>
        <taxon>Cohnella</taxon>
    </lineage>
</organism>
<evidence type="ECO:0000256" key="4">
    <source>
        <dbReference type="ARBA" id="ARBA00022741"/>
    </source>
</evidence>
<evidence type="ECO:0000256" key="8">
    <source>
        <dbReference type="ARBA" id="ARBA00051245"/>
    </source>
</evidence>
<evidence type="ECO:0000256" key="1">
    <source>
        <dbReference type="ARBA" id="ARBA00007316"/>
    </source>
</evidence>
<evidence type="ECO:0000256" key="6">
    <source>
        <dbReference type="ARBA" id="ARBA00022840"/>
    </source>
</evidence>
<keyword evidence="5 11" id="KW-0418">Kinase</keyword>
<dbReference type="SUPFAM" id="SSF52540">
    <property type="entry name" value="P-loop containing nucleoside triphosphate hydrolases"/>
    <property type="match status" value="1"/>
</dbReference>
<evidence type="ECO:0000256" key="3">
    <source>
        <dbReference type="ARBA" id="ARBA00022679"/>
    </source>
</evidence>
<feature type="domain" description="AAA" evidence="10">
    <location>
        <begin position="42"/>
        <end position="182"/>
    </location>
</feature>
<dbReference type="EC" id="2.7.10.2" evidence="2"/>
<dbReference type="PANTHER" id="PTHR32309:SF13">
    <property type="entry name" value="FERRIC ENTEROBACTIN TRANSPORT PROTEIN FEPE"/>
    <property type="match status" value="1"/>
</dbReference>
<dbReference type="RefSeq" id="WP_277531012.1">
    <property type="nucleotide sequence ID" value="NZ_JAPDIA010000003.1"/>
</dbReference>
<dbReference type="GO" id="GO:0042802">
    <property type="term" value="F:identical protein binding"/>
    <property type="evidence" value="ECO:0007669"/>
    <property type="project" value="UniProtKB-ARBA"/>
</dbReference>
<dbReference type="InterPro" id="IPR005702">
    <property type="entry name" value="Wzc-like_C"/>
</dbReference>
<keyword evidence="4" id="KW-0547">Nucleotide-binding</keyword>
<keyword evidence="7" id="KW-0829">Tyrosine-protein kinase</keyword>
<feature type="region of interest" description="Disordered" evidence="9">
    <location>
        <begin position="1"/>
        <end position="22"/>
    </location>
</feature>
<dbReference type="AlphaFoldDB" id="A0A9X4KRR2"/>
<dbReference type="GO" id="GO:0005886">
    <property type="term" value="C:plasma membrane"/>
    <property type="evidence" value="ECO:0007669"/>
    <property type="project" value="TreeGrafter"/>
</dbReference>
<dbReference type="GO" id="GO:0004715">
    <property type="term" value="F:non-membrane spanning protein tyrosine kinase activity"/>
    <property type="evidence" value="ECO:0007669"/>
    <property type="project" value="UniProtKB-EC"/>
</dbReference>
<dbReference type="InterPro" id="IPR027417">
    <property type="entry name" value="P-loop_NTPase"/>
</dbReference>
<evidence type="ECO:0000256" key="9">
    <source>
        <dbReference type="SAM" id="MobiDB-lite"/>
    </source>
</evidence>
<dbReference type="GO" id="GO:0005524">
    <property type="term" value="F:ATP binding"/>
    <property type="evidence" value="ECO:0007669"/>
    <property type="project" value="UniProtKB-KW"/>
</dbReference>
<dbReference type="InterPro" id="IPR050445">
    <property type="entry name" value="Bact_polysacc_biosynth/exp"/>
</dbReference>